<gene>
    <name evidence="1" type="ORF">OUZ56_009541</name>
</gene>
<comment type="caution">
    <text evidence="1">The sequence shown here is derived from an EMBL/GenBank/DDBJ whole genome shotgun (WGS) entry which is preliminary data.</text>
</comment>
<evidence type="ECO:0000313" key="1">
    <source>
        <dbReference type="EMBL" id="KAK4024153.1"/>
    </source>
</evidence>
<name>A0ABR0AGA3_9CRUS</name>
<dbReference type="Proteomes" id="UP001234178">
    <property type="component" value="Unassembled WGS sequence"/>
</dbReference>
<protein>
    <submittedName>
        <fullName evidence="1">Uncharacterized protein</fullName>
    </submittedName>
</protein>
<accession>A0ABR0AGA3</accession>
<reference evidence="1 2" key="1">
    <citation type="journal article" date="2023" name="Nucleic Acids Res.">
        <title>The hologenome of Daphnia magna reveals possible DNA methylation and microbiome-mediated evolution of the host genome.</title>
        <authorList>
            <person name="Chaturvedi A."/>
            <person name="Li X."/>
            <person name="Dhandapani V."/>
            <person name="Marshall H."/>
            <person name="Kissane S."/>
            <person name="Cuenca-Cambronero M."/>
            <person name="Asole G."/>
            <person name="Calvet F."/>
            <person name="Ruiz-Romero M."/>
            <person name="Marangio P."/>
            <person name="Guigo R."/>
            <person name="Rago D."/>
            <person name="Mirbahai L."/>
            <person name="Eastwood N."/>
            <person name="Colbourne J.K."/>
            <person name="Zhou J."/>
            <person name="Mallon E."/>
            <person name="Orsini L."/>
        </authorList>
    </citation>
    <scope>NUCLEOTIDE SEQUENCE [LARGE SCALE GENOMIC DNA]</scope>
    <source>
        <strain evidence="1">LRV0_1</strain>
    </source>
</reference>
<evidence type="ECO:0000313" key="2">
    <source>
        <dbReference type="Proteomes" id="UP001234178"/>
    </source>
</evidence>
<sequence length="150" mass="16817">MQFHWSGWKLSEAIDMVTVFDFASASILSWTLGSSTSGVESGHLVSSSFSHDGPFHHSSECTSITAGAPREARSVGFWTPGQCRHQFGPESFLIASTWFLTNSFHLLVSLRIQPSATRESAQNIVRHDSMWVHRHRHSPPTAKILIRRTR</sequence>
<organism evidence="1 2">
    <name type="scientific">Daphnia magna</name>
    <dbReference type="NCBI Taxonomy" id="35525"/>
    <lineage>
        <taxon>Eukaryota</taxon>
        <taxon>Metazoa</taxon>
        <taxon>Ecdysozoa</taxon>
        <taxon>Arthropoda</taxon>
        <taxon>Crustacea</taxon>
        <taxon>Branchiopoda</taxon>
        <taxon>Diplostraca</taxon>
        <taxon>Cladocera</taxon>
        <taxon>Anomopoda</taxon>
        <taxon>Daphniidae</taxon>
        <taxon>Daphnia</taxon>
    </lineage>
</organism>
<proteinExistence type="predicted"/>
<dbReference type="EMBL" id="JAOYFB010000037">
    <property type="protein sequence ID" value="KAK4024153.1"/>
    <property type="molecule type" value="Genomic_DNA"/>
</dbReference>
<keyword evidence="2" id="KW-1185">Reference proteome</keyword>